<gene>
    <name evidence="3" type="ORF">H9725_07595</name>
</gene>
<dbReference type="SMART" id="SM00900">
    <property type="entry name" value="FMN_bind"/>
    <property type="match status" value="1"/>
</dbReference>
<protein>
    <submittedName>
        <fullName evidence="3">FMN-binding protein</fullName>
    </submittedName>
</protein>
<reference evidence="3" key="2">
    <citation type="submission" date="2021-04" db="EMBL/GenBank/DDBJ databases">
        <authorList>
            <person name="Gilroy R."/>
        </authorList>
    </citation>
    <scope>NUCLEOTIDE SEQUENCE</scope>
    <source>
        <strain evidence="3">ChiBcec16-3735</strain>
    </source>
</reference>
<evidence type="ECO:0000256" key="1">
    <source>
        <dbReference type="SAM" id="SignalP"/>
    </source>
</evidence>
<evidence type="ECO:0000313" key="4">
    <source>
        <dbReference type="Proteomes" id="UP000824065"/>
    </source>
</evidence>
<dbReference type="Pfam" id="PF09719">
    <property type="entry name" value="C_GCAxxG_C_C"/>
    <property type="match status" value="1"/>
</dbReference>
<dbReference type="Proteomes" id="UP000824065">
    <property type="component" value="Unassembled WGS sequence"/>
</dbReference>
<sequence length="333" mass="34691">MSKLESRRTFLKKTGLSLSGLAFLSLAGCSQTASSSSSSAVAASSEPAAEAVAADAEIEIPSHPYPSCEFDLDRVEQLAYESFYQNGCCYAVTNALLTELKEKVGFPYTAIPAEMFVNGKTGYGASSLCGSLGGAAAVIGLMCSPDDSSAITKELFNWYTSTNLPIYQPEIQAETPTVAKTVNCADSVTTFMAAAGITEMSDPRRLARCGGVSADVARKTAELLNVHFGYMEAEAAPAENAPEETLADNEYIGEGEGFGGTIRVKVTMDGDQISKIEVLSHGETAGVSDPAFETIPDAIIAAQSTEVDAAAGATFSSKGIMEAVNDALSKIGT</sequence>
<proteinExistence type="predicted"/>
<dbReference type="AlphaFoldDB" id="A0A9D2FHA5"/>
<feature type="signal peptide" evidence="1">
    <location>
        <begin position="1"/>
        <end position="33"/>
    </location>
</feature>
<dbReference type="EMBL" id="DXBJ01000053">
    <property type="protein sequence ID" value="HIZ58427.1"/>
    <property type="molecule type" value="Genomic_DNA"/>
</dbReference>
<feature type="domain" description="FMN-binding" evidence="2">
    <location>
        <begin position="257"/>
        <end position="331"/>
    </location>
</feature>
<accession>A0A9D2FHA5</accession>
<name>A0A9D2FHA5_9FIRM</name>
<dbReference type="Pfam" id="PF04205">
    <property type="entry name" value="FMN_bind"/>
    <property type="match status" value="1"/>
</dbReference>
<dbReference type="Gene3D" id="3.90.1010.20">
    <property type="match status" value="1"/>
</dbReference>
<comment type="caution">
    <text evidence="3">The sequence shown here is derived from an EMBL/GenBank/DDBJ whole genome shotgun (WGS) entry which is preliminary data.</text>
</comment>
<dbReference type="InterPro" id="IPR007329">
    <property type="entry name" value="FMN-bd"/>
</dbReference>
<dbReference type="GO" id="GO:0010181">
    <property type="term" value="F:FMN binding"/>
    <property type="evidence" value="ECO:0007669"/>
    <property type="project" value="InterPro"/>
</dbReference>
<organism evidence="3 4">
    <name type="scientific">Candidatus Faecalibacterium gallistercoris</name>
    <dbReference type="NCBI Taxonomy" id="2838579"/>
    <lineage>
        <taxon>Bacteria</taxon>
        <taxon>Bacillati</taxon>
        <taxon>Bacillota</taxon>
        <taxon>Clostridia</taxon>
        <taxon>Eubacteriales</taxon>
        <taxon>Oscillospiraceae</taxon>
        <taxon>Faecalibacterium</taxon>
    </lineage>
</organism>
<dbReference type="InterPro" id="IPR036280">
    <property type="entry name" value="Multihaem_cyt_sf"/>
</dbReference>
<dbReference type="SUPFAM" id="SSF48695">
    <property type="entry name" value="Multiheme cytochromes"/>
    <property type="match status" value="1"/>
</dbReference>
<reference evidence="3" key="1">
    <citation type="journal article" date="2021" name="PeerJ">
        <title>Extensive microbial diversity within the chicken gut microbiome revealed by metagenomics and culture.</title>
        <authorList>
            <person name="Gilroy R."/>
            <person name="Ravi A."/>
            <person name="Getino M."/>
            <person name="Pursley I."/>
            <person name="Horton D.L."/>
            <person name="Alikhan N.F."/>
            <person name="Baker D."/>
            <person name="Gharbi K."/>
            <person name="Hall N."/>
            <person name="Watson M."/>
            <person name="Adriaenssens E.M."/>
            <person name="Foster-Nyarko E."/>
            <person name="Jarju S."/>
            <person name="Secka A."/>
            <person name="Antonio M."/>
            <person name="Oren A."/>
            <person name="Chaudhuri R.R."/>
            <person name="La Ragione R."/>
            <person name="Hildebrand F."/>
            <person name="Pallen M.J."/>
        </authorList>
    </citation>
    <scope>NUCLEOTIDE SEQUENCE</scope>
    <source>
        <strain evidence="3">ChiBcec16-3735</strain>
    </source>
</reference>
<dbReference type="PROSITE" id="PS51318">
    <property type="entry name" value="TAT"/>
    <property type="match status" value="1"/>
</dbReference>
<dbReference type="InterPro" id="IPR006311">
    <property type="entry name" value="TAT_signal"/>
</dbReference>
<dbReference type="InterPro" id="IPR010181">
    <property type="entry name" value="CGCAxxGCC_motif"/>
</dbReference>
<keyword evidence="1" id="KW-0732">Signal</keyword>
<dbReference type="GO" id="GO:0016020">
    <property type="term" value="C:membrane"/>
    <property type="evidence" value="ECO:0007669"/>
    <property type="project" value="InterPro"/>
</dbReference>
<dbReference type="PROSITE" id="PS51257">
    <property type="entry name" value="PROKAR_LIPOPROTEIN"/>
    <property type="match status" value="1"/>
</dbReference>
<feature type="chain" id="PRO_5039238029" evidence="1">
    <location>
        <begin position="34"/>
        <end position="333"/>
    </location>
</feature>
<evidence type="ECO:0000259" key="2">
    <source>
        <dbReference type="SMART" id="SM00900"/>
    </source>
</evidence>
<evidence type="ECO:0000313" key="3">
    <source>
        <dbReference type="EMBL" id="HIZ58427.1"/>
    </source>
</evidence>